<accession>A0AAJ0GAL5</accession>
<protein>
    <recommendedName>
        <fullName evidence="4">Xylanolytic transcriptional activator regulatory domain-containing protein</fullName>
    </recommendedName>
</protein>
<dbReference type="Pfam" id="PF04082">
    <property type="entry name" value="Fungal_trans"/>
    <property type="match status" value="1"/>
</dbReference>
<dbReference type="InterPro" id="IPR050613">
    <property type="entry name" value="Sec_Metabolite_Reg"/>
</dbReference>
<sequence length="641" mass="72850">MSTPSFGDNGNPNSYVSPTDSSHMSFRDSKTGFLGPTSYNAVFTENAGSLSVITEPHDSSEDAQSLPPVSVEKIQQGAEVLSMLRDIPIYQRFTQRWYDICDGIVVMQPAYRIWIDELWSEFGRLLQDGNPEQLRSLSELVWRNTRRPMKVHGQMTAQEWARSASGRNLRWEVVGVILSMVGIIAGNLSCWDNIFDSVREKFVDRETFADRMRKASEFCLCFCYEAEVLNDIYVCFMYEELVLVETCKGDAHYISWQRTGEVLDAIVALGFHQGNPVDAETPFFLAELRKRVFISAYGRDKQVASFLGRPPRLSYRYCKMDVPLDLSDEQLFLEGPELTSCLLSLDEDGWNTTGNLYRTTWQRVWFQHCRVREDILEIALGSGDDDMMPQNVEQIRVRLERINHSFPDFMRLQPEDYFDENKSLPIGTHKSSQTERSSRQTNALFTLCIHAGVAHTEFLLLRALVNRRQKDTKDLIPISRRLLQLVLLSQSKRDFFSYFQGDLTYLMAVHGLPAAGVLAIELLKQEQSRQYTPDILPRSETIQDLSVFISALAAVGPGEGNFFVCNQGRRALKRVLDQILSPNPIVGPPPGADSSNMPLDDMSLYFPTGNDVDFLSWLDNVEWDKPGVWMGAPSASQEAQQ</sequence>
<evidence type="ECO:0000259" key="4">
    <source>
        <dbReference type="SMART" id="SM00906"/>
    </source>
</evidence>
<keyword evidence="6" id="KW-1185">Reference proteome</keyword>
<dbReference type="GO" id="GO:0005634">
    <property type="term" value="C:nucleus"/>
    <property type="evidence" value="ECO:0007669"/>
    <property type="project" value="UniProtKB-SubCell"/>
</dbReference>
<dbReference type="CDD" id="cd12148">
    <property type="entry name" value="fungal_TF_MHR"/>
    <property type="match status" value="1"/>
</dbReference>
<evidence type="ECO:0000313" key="6">
    <source>
        <dbReference type="Proteomes" id="UP001271007"/>
    </source>
</evidence>
<dbReference type="EMBL" id="JAWDJX010000062">
    <property type="protein sequence ID" value="KAK3047427.1"/>
    <property type="molecule type" value="Genomic_DNA"/>
</dbReference>
<dbReference type="PANTHER" id="PTHR31001:SF40">
    <property type="entry name" value="ZN(II)2CYS6 TRANSCRIPTION FACTOR (EUROFUNG)"/>
    <property type="match status" value="1"/>
</dbReference>
<gene>
    <name evidence="5" type="ORF">LTR09_011174</name>
</gene>
<reference evidence="5" key="1">
    <citation type="submission" date="2023-04" db="EMBL/GenBank/DDBJ databases">
        <title>Black Yeasts Isolated from many extreme environments.</title>
        <authorList>
            <person name="Coleine C."/>
            <person name="Stajich J.E."/>
            <person name="Selbmann L."/>
        </authorList>
    </citation>
    <scope>NUCLEOTIDE SEQUENCE</scope>
    <source>
        <strain evidence="5">CCFEE 5312</strain>
    </source>
</reference>
<evidence type="ECO:0000313" key="5">
    <source>
        <dbReference type="EMBL" id="KAK3047427.1"/>
    </source>
</evidence>
<dbReference type="InterPro" id="IPR007219">
    <property type="entry name" value="XnlR_reg_dom"/>
</dbReference>
<organism evidence="5 6">
    <name type="scientific">Extremus antarcticus</name>
    <dbReference type="NCBI Taxonomy" id="702011"/>
    <lineage>
        <taxon>Eukaryota</taxon>
        <taxon>Fungi</taxon>
        <taxon>Dikarya</taxon>
        <taxon>Ascomycota</taxon>
        <taxon>Pezizomycotina</taxon>
        <taxon>Dothideomycetes</taxon>
        <taxon>Dothideomycetidae</taxon>
        <taxon>Mycosphaerellales</taxon>
        <taxon>Extremaceae</taxon>
        <taxon>Extremus</taxon>
    </lineage>
</organism>
<evidence type="ECO:0000256" key="1">
    <source>
        <dbReference type="ARBA" id="ARBA00004123"/>
    </source>
</evidence>
<dbReference type="GO" id="GO:0008270">
    <property type="term" value="F:zinc ion binding"/>
    <property type="evidence" value="ECO:0007669"/>
    <property type="project" value="InterPro"/>
</dbReference>
<evidence type="ECO:0000256" key="2">
    <source>
        <dbReference type="ARBA" id="ARBA00023242"/>
    </source>
</evidence>
<dbReference type="GO" id="GO:0006351">
    <property type="term" value="P:DNA-templated transcription"/>
    <property type="evidence" value="ECO:0007669"/>
    <property type="project" value="InterPro"/>
</dbReference>
<dbReference type="SMART" id="SM00906">
    <property type="entry name" value="Fungal_trans"/>
    <property type="match status" value="1"/>
</dbReference>
<name>A0AAJ0GAL5_9PEZI</name>
<evidence type="ECO:0000256" key="3">
    <source>
        <dbReference type="SAM" id="MobiDB-lite"/>
    </source>
</evidence>
<dbReference type="Proteomes" id="UP001271007">
    <property type="component" value="Unassembled WGS sequence"/>
</dbReference>
<keyword evidence="2" id="KW-0539">Nucleus</keyword>
<feature type="compositionally biased region" description="Polar residues" evidence="3">
    <location>
        <begin position="1"/>
        <end position="24"/>
    </location>
</feature>
<comment type="subcellular location">
    <subcellularLocation>
        <location evidence="1">Nucleus</location>
    </subcellularLocation>
</comment>
<feature type="region of interest" description="Disordered" evidence="3">
    <location>
        <begin position="1"/>
        <end position="28"/>
    </location>
</feature>
<feature type="domain" description="Xylanolytic transcriptional activator regulatory" evidence="4">
    <location>
        <begin position="255"/>
        <end position="329"/>
    </location>
</feature>
<dbReference type="PANTHER" id="PTHR31001">
    <property type="entry name" value="UNCHARACTERIZED TRANSCRIPTIONAL REGULATORY PROTEIN"/>
    <property type="match status" value="1"/>
</dbReference>
<proteinExistence type="predicted"/>
<dbReference type="AlphaFoldDB" id="A0AAJ0GAL5"/>
<dbReference type="GO" id="GO:0003677">
    <property type="term" value="F:DNA binding"/>
    <property type="evidence" value="ECO:0007669"/>
    <property type="project" value="InterPro"/>
</dbReference>
<comment type="caution">
    <text evidence="5">The sequence shown here is derived from an EMBL/GenBank/DDBJ whole genome shotgun (WGS) entry which is preliminary data.</text>
</comment>